<dbReference type="PANTHER" id="PTHR37758:SF1">
    <property type="entry name" value="OS03G0334300 PROTEIN"/>
    <property type="match status" value="1"/>
</dbReference>
<dbReference type="AlphaFoldDB" id="A0AAD9TJI2"/>
<evidence type="ECO:0000256" key="1">
    <source>
        <dbReference type="SAM" id="MobiDB-lite"/>
    </source>
</evidence>
<name>A0AAD9TJI2_9ROSI</name>
<evidence type="ECO:0000313" key="3">
    <source>
        <dbReference type="Proteomes" id="UP001280121"/>
    </source>
</evidence>
<gene>
    <name evidence="2" type="ORF">Ddye_032029</name>
</gene>
<accession>A0AAD9TJI2</accession>
<dbReference type="EMBL" id="JANJYI010000009">
    <property type="protein sequence ID" value="KAK2637237.1"/>
    <property type="molecule type" value="Genomic_DNA"/>
</dbReference>
<sequence length="143" mass="16045">MEATYVYNTKTQNFSPIFPLNRIQNQLENLPPPSLRLRQRSNGGVAAIGCVALESSSSSSLSSSPASSSSLMESEAEEEWIKIGNLREKCKDQRKEMVELLVCLEREAIMGDDEGKEPTDYNRRAHIFDKSSKVFQALKDTNE</sequence>
<reference evidence="2" key="1">
    <citation type="journal article" date="2023" name="Plant J.">
        <title>Genome sequences and population genomics provide insights into the demographic history, inbreeding, and mutation load of two 'living fossil' tree species of Dipteronia.</title>
        <authorList>
            <person name="Feng Y."/>
            <person name="Comes H.P."/>
            <person name="Chen J."/>
            <person name="Zhu S."/>
            <person name="Lu R."/>
            <person name="Zhang X."/>
            <person name="Li P."/>
            <person name="Qiu J."/>
            <person name="Olsen K.M."/>
            <person name="Qiu Y."/>
        </authorList>
    </citation>
    <scope>NUCLEOTIDE SEQUENCE</scope>
    <source>
        <strain evidence="2">KIB01</strain>
    </source>
</reference>
<dbReference type="GO" id="GO:0009507">
    <property type="term" value="C:chloroplast"/>
    <property type="evidence" value="ECO:0007669"/>
    <property type="project" value="TreeGrafter"/>
</dbReference>
<proteinExistence type="predicted"/>
<protein>
    <submittedName>
        <fullName evidence="2">Uncharacterized protein</fullName>
    </submittedName>
</protein>
<feature type="region of interest" description="Disordered" evidence="1">
    <location>
        <begin position="55"/>
        <end position="74"/>
    </location>
</feature>
<dbReference type="Proteomes" id="UP001280121">
    <property type="component" value="Unassembled WGS sequence"/>
</dbReference>
<comment type="caution">
    <text evidence="2">The sequence shown here is derived from an EMBL/GenBank/DDBJ whole genome shotgun (WGS) entry which is preliminary data.</text>
</comment>
<dbReference type="PANTHER" id="PTHR37758">
    <property type="entry name" value="OS03G0334300 PROTEIN"/>
    <property type="match status" value="1"/>
</dbReference>
<feature type="compositionally biased region" description="Low complexity" evidence="1">
    <location>
        <begin position="55"/>
        <end position="73"/>
    </location>
</feature>
<evidence type="ECO:0000313" key="2">
    <source>
        <dbReference type="EMBL" id="KAK2637237.1"/>
    </source>
</evidence>
<organism evidence="2 3">
    <name type="scientific">Dipteronia dyeriana</name>
    <dbReference type="NCBI Taxonomy" id="168575"/>
    <lineage>
        <taxon>Eukaryota</taxon>
        <taxon>Viridiplantae</taxon>
        <taxon>Streptophyta</taxon>
        <taxon>Embryophyta</taxon>
        <taxon>Tracheophyta</taxon>
        <taxon>Spermatophyta</taxon>
        <taxon>Magnoliopsida</taxon>
        <taxon>eudicotyledons</taxon>
        <taxon>Gunneridae</taxon>
        <taxon>Pentapetalae</taxon>
        <taxon>rosids</taxon>
        <taxon>malvids</taxon>
        <taxon>Sapindales</taxon>
        <taxon>Sapindaceae</taxon>
        <taxon>Hippocastanoideae</taxon>
        <taxon>Acereae</taxon>
        <taxon>Dipteronia</taxon>
    </lineage>
</organism>
<keyword evidence="3" id="KW-1185">Reference proteome</keyword>